<feature type="transmembrane region" description="Helical" evidence="1">
    <location>
        <begin position="133"/>
        <end position="151"/>
    </location>
</feature>
<evidence type="ECO:0000313" key="2">
    <source>
        <dbReference type="EMBL" id="ASJ04998.1"/>
    </source>
</evidence>
<keyword evidence="3" id="KW-1185">Reference proteome</keyword>
<dbReference type="AlphaFoldDB" id="A0A2Z2MSU6"/>
<evidence type="ECO:0000256" key="1">
    <source>
        <dbReference type="SAM" id="Phobius"/>
    </source>
</evidence>
<name>A0A2Z2MSU6_9EURY</name>
<sequence length="616" mass="71430">MFSPFFIILFAVVCFVVMHEIYKKASFIAPIIYLSLEGIVFITVLIGGYLAYLARVVLIEYYTMTWIIVVLLLFYLKQREHHVLISVPFLEMLETSRSSPLLGIVIFILSSPILADVLFLNGLKSLTVPNSDIKEILAVVIFSAGFLVMFIEKTLEISKDYSKIHITKVISRTSTILPKLRSHIVIGGYGNIGQRLAERLLQMLYIGSMDNEKWKMYWVWIFDGTKLKLEKLFPFLVILDPNTDKWDYKLEDPYFKSLGLEAIIPTWGDRVFVPIVGSDLKSDNTWKLLNFERAKAVIQTFKNKETESYLLQRQTLTTVVIRSSVSTSYSEISEKDETGKALRFYPPFELGTLLLRRLYAALSETFWKGQSYIIFLIGNGPEVYYALKAWDKLVEELLPRLERGRSSEEKVQDAAIDNGEAKRTDEKCAHEFLKNIIVISSDNFIKENSSPLELDCDKENNSLKILNEIFKENSIDNEFIRKRLIEYYLPIRHDRQRGFKKVATVYVLPEVTFRVIKHLCNIVQTLNKTSRESRKIVPIFVIIGKEGISESLCLEVFKALSGYTEDYWIIAPYFFRNELERLLESAYRNGIDLNRVHLFHPYKTIREGVSNFVRWD</sequence>
<feature type="transmembrane region" description="Helical" evidence="1">
    <location>
        <begin position="58"/>
        <end position="76"/>
    </location>
</feature>
<keyword evidence="1" id="KW-0472">Membrane</keyword>
<accession>A0A2Z2MSU6</accession>
<keyword evidence="1" id="KW-1133">Transmembrane helix</keyword>
<feature type="transmembrane region" description="Helical" evidence="1">
    <location>
        <begin position="31"/>
        <end position="52"/>
    </location>
</feature>
<feature type="transmembrane region" description="Helical" evidence="1">
    <location>
        <begin position="6"/>
        <end position="22"/>
    </location>
</feature>
<proteinExistence type="predicted"/>
<dbReference type="EMBL" id="CP015101">
    <property type="protein sequence ID" value="ASJ04998.1"/>
    <property type="molecule type" value="Genomic_DNA"/>
</dbReference>
<evidence type="ECO:0000313" key="3">
    <source>
        <dbReference type="Proteomes" id="UP000250272"/>
    </source>
</evidence>
<gene>
    <name evidence="2" type="ORF">A3L01_06315</name>
</gene>
<keyword evidence="1" id="KW-0812">Transmembrane</keyword>
<dbReference type="KEGG" id="tbs:A3L01_06315"/>
<protein>
    <submittedName>
        <fullName evidence="2">Uncharacterized protein</fullName>
    </submittedName>
</protein>
<reference evidence="2 3" key="1">
    <citation type="submission" date="2016-04" db="EMBL/GenBank/DDBJ databases">
        <title>Complete genome sequence of Thermococcus barossii type strain SHCK-94.</title>
        <authorList>
            <person name="Oger P.M."/>
        </authorList>
    </citation>
    <scope>NUCLEOTIDE SEQUENCE [LARGE SCALE GENOMIC DNA]</scope>
    <source>
        <strain evidence="2 3">SHCK-94</strain>
    </source>
</reference>
<organism evidence="2 3">
    <name type="scientific">Thermococcus barossii</name>
    <dbReference type="NCBI Taxonomy" id="54077"/>
    <lineage>
        <taxon>Archaea</taxon>
        <taxon>Methanobacteriati</taxon>
        <taxon>Methanobacteriota</taxon>
        <taxon>Thermococci</taxon>
        <taxon>Thermococcales</taxon>
        <taxon>Thermococcaceae</taxon>
        <taxon>Thermococcus</taxon>
    </lineage>
</organism>
<dbReference type="Proteomes" id="UP000250272">
    <property type="component" value="Chromosome"/>
</dbReference>
<feature type="transmembrane region" description="Helical" evidence="1">
    <location>
        <begin position="101"/>
        <end position="121"/>
    </location>
</feature>